<evidence type="ECO:0000313" key="1">
    <source>
        <dbReference type="EMBL" id="QDR80315.1"/>
    </source>
</evidence>
<protein>
    <submittedName>
        <fullName evidence="1">Uncharacterized protein</fullName>
    </submittedName>
</protein>
<proteinExistence type="predicted"/>
<evidence type="ECO:0000313" key="2">
    <source>
        <dbReference type="Proteomes" id="UP000320776"/>
    </source>
</evidence>
<dbReference type="Proteomes" id="UP000320776">
    <property type="component" value="Chromosome"/>
</dbReference>
<dbReference type="KEGG" id="sted:SPTER_16380"/>
<organism evidence="1 2">
    <name type="scientific">Sporomusa termitida</name>
    <dbReference type="NCBI Taxonomy" id="2377"/>
    <lineage>
        <taxon>Bacteria</taxon>
        <taxon>Bacillati</taxon>
        <taxon>Bacillota</taxon>
        <taxon>Negativicutes</taxon>
        <taxon>Selenomonadales</taxon>
        <taxon>Sporomusaceae</taxon>
        <taxon>Sporomusa</taxon>
    </lineage>
</organism>
<gene>
    <name evidence="1" type="ORF">SPTER_16380</name>
</gene>
<reference evidence="1 2" key="1">
    <citation type="submission" date="2019-02" db="EMBL/GenBank/DDBJ databases">
        <title>Closed genome of Sporomusa termitida DSM 4440.</title>
        <authorList>
            <person name="Poehlein A."/>
            <person name="Daniel R."/>
        </authorList>
    </citation>
    <scope>NUCLEOTIDE SEQUENCE [LARGE SCALE GENOMIC DNA]</scope>
    <source>
        <strain evidence="1 2">DSM 4440</strain>
    </source>
</reference>
<keyword evidence="2" id="KW-1185">Reference proteome</keyword>
<sequence length="71" mass="8122">MILKIASAQPACDYHKQNYRYQSKDRLNKKKSTSFASVLERTIKSKYADIKICGSSGNVAKQQPTIRDVHY</sequence>
<dbReference type="EMBL" id="CP036259">
    <property type="protein sequence ID" value="QDR80315.1"/>
    <property type="molecule type" value="Genomic_DNA"/>
</dbReference>
<name>A0A517DSH5_9FIRM</name>
<dbReference type="AlphaFoldDB" id="A0A517DSH5"/>
<accession>A0A517DSH5</accession>